<evidence type="ECO:0000313" key="2">
    <source>
        <dbReference type="EMBL" id="GIM80079.1"/>
    </source>
</evidence>
<keyword evidence="3" id="KW-1185">Reference proteome</keyword>
<feature type="region of interest" description="Disordered" evidence="1">
    <location>
        <begin position="51"/>
        <end position="112"/>
    </location>
</feature>
<name>A0A919VV20_9ACTN</name>
<feature type="compositionally biased region" description="Low complexity" evidence="1">
    <location>
        <begin position="86"/>
        <end position="102"/>
    </location>
</feature>
<protein>
    <submittedName>
        <fullName evidence="2">Uncharacterized protein</fullName>
    </submittedName>
</protein>
<dbReference type="RefSeq" id="WP_213001360.1">
    <property type="nucleotide sequence ID" value="NZ_BAAATW010000007.1"/>
</dbReference>
<accession>A0A919VV20</accession>
<dbReference type="AlphaFoldDB" id="A0A919VV20"/>
<organism evidence="2 3">
    <name type="scientific">Winogradskya consettensis</name>
    <dbReference type="NCBI Taxonomy" id="113560"/>
    <lineage>
        <taxon>Bacteria</taxon>
        <taxon>Bacillati</taxon>
        <taxon>Actinomycetota</taxon>
        <taxon>Actinomycetes</taxon>
        <taxon>Micromonosporales</taxon>
        <taxon>Micromonosporaceae</taxon>
        <taxon>Winogradskya</taxon>
    </lineage>
</organism>
<comment type="caution">
    <text evidence="2">The sequence shown here is derived from an EMBL/GenBank/DDBJ whole genome shotgun (WGS) entry which is preliminary data.</text>
</comment>
<dbReference type="EMBL" id="BOQP01000041">
    <property type="protein sequence ID" value="GIM80079.1"/>
    <property type="molecule type" value="Genomic_DNA"/>
</dbReference>
<sequence length="159" mass="17045">MAADGTEAYPGVEDRIVAEFGDGYDVSVIASRYGLTVDQVYAVVHREVGHADQPYPPPEYPPPTDPWPATPPPDYNTPTYAPPSYGPSGYSPSVYSPSAYGPQGYAGPEHGYEPPQGLPDDVIVADYGAGHDVEAIARKHGISVDRVYEIVQRVLGDNP</sequence>
<dbReference type="Proteomes" id="UP000680865">
    <property type="component" value="Unassembled WGS sequence"/>
</dbReference>
<reference evidence="2" key="1">
    <citation type="submission" date="2021-03" db="EMBL/GenBank/DDBJ databases">
        <title>Whole genome shotgun sequence of Actinoplanes consettensis NBRC 14913.</title>
        <authorList>
            <person name="Komaki H."/>
            <person name="Tamura T."/>
        </authorList>
    </citation>
    <scope>NUCLEOTIDE SEQUENCE</scope>
    <source>
        <strain evidence="2">NBRC 14913</strain>
    </source>
</reference>
<proteinExistence type="predicted"/>
<evidence type="ECO:0000256" key="1">
    <source>
        <dbReference type="SAM" id="MobiDB-lite"/>
    </source>
</evidence>
<feature type="compositionally biased region" description="Pro residues" evidence="1">
    <location>
        <begin position="54"/>
        <end position="85"/>
    </location>
</feature>
<dbReference type="Gene3D" id="1.10.10.60">
    <property type="entry name" value="Homeodomain-like"/>
    <property type="match status" value="2"/>
</dbReference>
<evidence type="ECO:0000313" key="3">
    <source>
        <dbReference type="Proteomes" id="UP000680865"/>
    </source>
</evidence>
<gene>
    <name evidence="2" type="ORF">Aco04nite_68790</name>
</gene>